<name>W9S842_9ROSA</name>
<dbReference type="EMBL" id="KE345798">
    <property type="protein sequence ID" value="EXC16569.1"/>
    <property type="molecule type" value="Genomic_DNA"/>
</dbReference>
<accession>W9S842</accession>
<evidence type="ECO:0000313" key="2">
    <source>
        <dbReference type="EMBL" id="EXC16569.1"/>
    </source>
</evidence>
<proteinExistence type="predicted"/>
<protein>
    <submittedName>
        <fullName evidence="2">Uncharacterized protein</fullName>
    </submittedName>
</protein>
<sequence>MSISSCCQRRSRVAEPKSPECTRCQNSSSSRKVVGGEPEHNESPLNVGANCANLPADEPLASHAAKLER</sequence>
<gene>
    <name evidence="2" type="ORF">L484_008375</name>
</gene>
<keyword evidence="3" id="KW-1185">Reference proteome</keyword>
<evidence type="ECO:0000313" key="3">
    <source>
        <dbReference type="Proteomes" id="UP000030645"/>
    </source>
</evidence>
<evidence type="ECO:0000256" key="1">
    <source>
        <dbReference type="SAM" id="MobiDB-lite"/>
    </source>
</evidence>
<organism evidence="2 3">
    <name type="scientific">Morus notabilis</name>
    <dbReference type="NCBI Taxonomy" id="981085"/>
    <lineage>
        <taxon>Eukaryota</taxon>
        <taxon>Viridiplantae</taxon>
        <taxon>Streptophyta</taxon>
        <taxon>Embryophyta</taxon>
        <taxon>Tracheophyta</taxon>
        <taxon>Spermatophyta</taxon>
        <taxon>Magnoliopsida</taxon>
        <taxon>eudicotyledons</taxon>
        <taxon>Gunneridae</taxon>
        <taxon>Pentapetalae</taxon>
        <taxon>rosids</taxon>
        <taxon>fabids</taxon>
        <taxon>Rosales</taxon>
        <taxon>Moraceae</taxon>
        <taxon>Moreae</taxon>
        <taxon>Morus</taxon>
    </lineage>
</organism>
<dbReference type="Proteomes" id="UP000030645">
    <property type="component" value="Unassembled WGS sequence"/>
</dbReference>
<feature type="region of interest" description="Disordered" evidence="1">
    <location>
        <begin position="1"/>
        <end position="54"/>
    </location>
</feature>
<dbReference type="AlphaFoldDB" id="W9S842"/>
<reference evidence="3" key="1">
    <citation type="submission" date="2013-01" db="EMBL/GenBank/DDBJ databases">
        <title>Draft Genome Sequence of a Mulberry Tree, Morus notabilis C.K. Schneid.</title>
        <authorList>
            <person name="He N."/>
            <person name="Zhao S."/>
        </authorList>
    </citation>
    <scope>NUCLEOTIDE SEQUENCE</scope>
</reference>